<keyword evidence="4" id="KW-0165">Cleavage on pair of basic residues</keyword>
<evidence type="ECO:0000313" key="9">
    <source>
        <dbReference type="Proteomes" id="UP000694620"/>
    </source>
</evidence>
<feature type="region of interest" description="Disordered" evidence="6">
    <location>
        <begin position="395"/>
        <end position="442"/>
    </location>
</feature>
<feature type="region of interest" description="Disordered" evidence="6">
    <location>
        <begin position="257"/>
        <end position="315"/>
    </location>
</feature>
<dbReference type="Proteomes" id="UP000694620">
    <property type="component" value="Chromosome 2"/>
</dbReference>
<proteinExistence type="inferred from homology"/>
<evidence type="ECO:0000256" key="1">
    <source>
        <dbReference type="ARBA" id="ARBA00004613"/>
    </source>
</evidence>
<evidence type="ECO:0000313" key="8">
    <source>
        <dbReference type="Ensembl" id="ENSECRP00000009412.1"/>
    </source>
</evidence>
<dbReference type="Ensembl" id="ENSECRT00000009564.1">
    <property type="protein sequence ID" value="ENSECRP00000009412.1"/>
    <property type="gene ID" value="ENSECRG00000006306.1"/>
</dbReference>
<keyword evidence="9" id="KW-1185">Reference proteome</keyword>
<evidence type="ECO:0000256" key="7">
    <source>
        <dbReference type="SAM" id="SignalP"/>
    </source>
</evidence>
<reference evidence="8" key="1">
    <citation type="submission" date="2021-06" db="EMBL/GenBank/DDBJ databases">
        <authorList>
            <consortium name="Wellcome Sanger Institute Data Sharing"/>
        </authorList>
    </citation>
    <scope>NUCLEOTIDE SEQUENCE [LARGE SCALE GENOMIC DNA]</scope>
</reference>
<dbReference type="AlphaFoldDB" id="A0A8C4RY44"/>
<evidence type="ECO:0000256" key="5">
    <source>
        <dbReference type="ARBA" id="ARBA00022729"/>
    </source>
</evidence>
<dbReference type="PANTHER" id="PTHR15119:SF0">
    <property type="entry name" value="SECRETOGRANIN-2"/>
    <property type="match status" value="1"/>
</dbReference>
<dbReference type="GO" id="GO:0030141">
    <property type="term" value="C:secretory granule"/>
    <property type="evidence" value="ECO:0007669"/>
    <property type="project" value="InterPro"/>
</dbReference>
<feature type="compositionally biased region" description="Basic and acidic residues" evidence="6">
    <location>
        <begin position="405"/>
        <end position="425"/>
    </location>
</feature>
<dbReference type="PANTHER" id="PTHR15119">
    <property type="entry name" value="SECRETOGRANIN II"/>
    <property type="match status" value="1"/>
</dbReference>
<sequence length="623" mass="71474">MHRHKISLAGAVVLTCSLLHTCCIDAFSLRQQRLVENEAENKRQSPYFMPSPEMLKALGYIENLKQQTTGEEAVPDYDIEKLRALLRLNPTPTMEDAVQSILGDTRGGRVEDTSQRFKMLLRALQQADKESKFSLKTPNSQYVFNNRQYPEDEGVAEDFGDYGAYAWPERSRPLKQQQLLFEDEDSRESPYKRTNENVEEQYTPQSLATLESVFKEMGKLTVPTNHKREKLEEEQKMYKDNEDETYRVNNLAYEDVTGGEDWNPVEEKVETQEIEEMKNSKEEIDKSSDEIDEDTKRSSPPKYNKDPEDHETEEFSKRLDQYLMRILENNQREEEKRVRAERAKDAANSEKRIARPFGPYDMDPRAIYQLIELSRKLQIPPEDLIEMLKSGDSKKQDLVLDNPDDQDKIDEKVSQTVSYKKDKGGKSHNRRPQDLLPEDLPDDLNTEDILNILGVDNVINQAPKYTFKPVNIKNGPGRSSAGGRRGDYAAAQTRWLPNNSDRGPSDNGEPADEDELASYLATVLAKYPQIINSKDAKRVAQSSSAEDKVAYGNYEQAMKDYFDQMGVSDSASTIKRLSGPPEEDSKNIPHLDEEMLLKMLEYINQETGETEDRDRYAKVVNGM</sequence>
<dbReference type="InterPro" id="IPR001990">
    <property type="entry name" value="Granin"/>
</dbReference>
<feature type="signal peptide" evidence="7">
    <location>
        <begin position="1"/>
        <end position="26"/>
    </location>
</feature>
<evidence type="ECO:0000256" key="2">
    <source>
        <dbReference type="ARBA" id="ARBA00005723"/>
    </source>
</evidence>
<protein>
    <submittedName>
        <fullName evidence="8">Secretogranin II b</fullName>
    </submittedName>
</protein>
<comment type="similarity">
    <text evidence="2">Belongs to the chromogranin/secretogranin protein family.</text>
</comment>
<accession>A0A8C4RY44</accession>
<dbReference type="OrthoDB" id="8894600at2759"/>
<feature type="chain" id="PRO_5034877908" evidence="7">
    <location>
        <begin position="27"/>
        <end position="623"/>
    </location>
</feature>
<feature type="region of interest" description="Disordered" evidence="6">
    <location>
        <begin position="332"/>
        <end position="357"/>
    </location>
</feature>
<dbReference type="GeneTree" id="ENSGT00390000010895"/>
<feature type="compositionally biased region" description="Basic and acidic residues" evidence="6">
    <location>
        <begin position="265"/>
        <end position="315"/>
    </location>
</feature>
<feature type="region of interest" description="Disordered" evidence="6">
    <location>
        <begin position="467"/>
        <end position="513"/>
    </location>
</feature>
<reference evidence="8" key="3">
    <citation type="submission" date="2025-09" db="UniProtKB">
        <authorList>
            <consortium name="Ensembl"/>
        </authorList>
    </citation>
    <scope>IDENTIFICATION</scope>
</reference>
<dbReference type="InterPro" id="IPR038858">
    <property type="entry name" value="ScgII"/>
</dbReference>
<dbReference type="GO" id="GO:0005576">
    <property type="term" value="C:extracellular region"/>
    <property type="evidence" value="ECO:0007669"/>
    <property type="project" value="UniProtKB-SubCell"/>
</dbReference>
<organism evidence="8 9">
    <name type="scientific">Erpetoichthys calabaricus</name>
    <name type="common">Rope fish</name>
    <name type="synonym">Calamoichthys calabaricus</name>
    <dbReference type="NCBI Taxonomy" id="27687"/>
    <lineage>
        <taxon>Eukaryota</taxon>
        <taxon>Metazoa</taxon>
        <taxon>Chordata</taxon>
        <taxon>Craniata</taxon>
        <taxon>Vertebrata</taxon>
        <taxon>Euteleostomi</taxon>
        <taxon>Actinopterygii</taxon>
        <taxon>Polypteriformes</taxon>
        <taxon>Polypteridae</taxon>
        <taxon>Erpetoichthys</taxon>
    </lineage>
</organism>
<name>A0A8C4RY44_ERPCA</name>
<keyword evidence="3" id="KW-0964">Secreted</keyword>
<reference evidence="8" key="2">
    <citation type="submission" date="2025-08" db="UniProtKB">
        <authorList>
            <consortium name="Ensembl"/>
        </authorList>
    </citation>
    <scope>IDENTIFICATION</scope>
</reference>
<keyword evidence="5 7" id="KW-0732">Signal</keyword>
<gene>
    <name evidence="8" type="primary">SCG2</name>
    <name evidence="8" type="synonym">scg2a</name>
</gene>
<comment type="subcellular location">
    <subcellularLocation>
        <location evidence="1">Secreted</location>
    </subcellularLocation>
</comment>
<evidence type="ECO:0000256" key="3">
    <source>
        <dbReference type="ARBA" id="ARBA00022525"/>
    </source>
</evidence>
<dbReference type="Pfam" id="PF01271">
    <property type="entry name" value="Granin"/>
    <property type="match status" value="1"/>
</dbReference>
<evidence type="ECO:0000256" key="6">
    <source>
        <dbReference type="SAM" id="MobiDB-lite"/>
    </source>
</evidence>
<evidence type="ECO:0000256" key="4">
    <source>
        <dbReference type="ARBA" id="ARBA00022685"/>
    </source>
</evidence>
<feature type="compositionally biased region" description="Basic and acidic residues" evidence="6">
    <location>
        <begin position="332"/>
        <end position="353"/>
    </location>
</feature>